<dbReference type="OrthoDB" id="3573114at2"/>
<evidence type="ECO:0000256" key="2">
    <source>
        <dbReference type="ARBA" id="ARBA00023125"/>
    </source>
</evidence>
<dbReference type="PROSITE" id="PS01117">
    <property type="entry name" value="HTH_MARR_1"/>
    <property type="match status" value="1"/>
</dbReference>
<keyword evidence="3" id="KW-0804">Transcription</keyword>
<dbReference type="InterPro" id="IPR036390">
    <property type="entry name" value="WH_DNA-bd_sf"/>
</dbReference>
<accession>A0A2V5L502</accession>
<dbReference type="PANTHER" id="PTHR33164">
    <property type="entry name" value="TRANSCRIPTIONAL REGULATOR, MARR FAMILY"/>
    <property type="match status" value="1"/>
</dbReference>
<dbReference type="GO" id="GO:0003677">
    <property type="term" value="F:DNA binding"/>
    <property type="evidence" value="ECO:0007669"/>
    <property type="project" value="UniProtKB-KW"/>
</dbReference>
<keyword evidence="1" id="KW-0805">Transcription regulation</keyword>
<dbReference type="InterPro" id="IPR000835">
    <property type="entry name" value="HTH_MarR-typ"/>
</dbReference>
<sequence length="207" mass="22086">MSRKHCTSATKGWILGSVNPVYSPDPASDDALSAEGTADSFDEIEAAMRAARVFLAVVAQSVAEVEHLVTSPQLRVLVFISTHGPQNLGAVAADLGVHPSNATRTCDRLVTAGLLDRRDNPADRRYLLLALSRNGRALVDQVMGHRRTAIAAVMNRMPADLRRTMGPALDAFAQAAGEVTEDERFELGLDGMGVTDGPAKARTVPNK</sequence>
<dbReference type="SUPFAM" id="SSF46785">
    <property type="entry name" value="Winged helix' DNA-binding domain"/>
    <property type="match status" value="1"/>
</dbReference>
<dbReference type="InterPro" id="IPR036388">
    <property type="entry name" value="WH-like_DNA-bd_sf"/>
</dbReference>
<dbReference type="SMART" id="SM00347">
    <property type="entry name" value="HTH_MARR"/>
    <property type="match status" value="1"/>
</dbReference>
<dbReference type="Pfam" id="PF01047">
    <property type="entry name" value="MarR"/>
    <property type="match status" value="1"/>
</dbReference>
<comment type="caution">
    <text evidence="5">The sequence shown here is derived from an EMBL/GenBank/DDBJ whole genome shotgun (WGS) entry which is preliminary data.</text>
</comment>
<evidence type="ECO:0000256" key="1">
    <source>
        <dbReference type="ARBA" id="ARBA00023015"/>
    </source>
</evidence>
<dbReference type="GO" id="GO:0003700">
    <property type="term" value="F:DNA-binding transcription factor activity"/>
    <property type="evidence" value="ECO:0007669"/>
    <property type="project" value="InterPro"/>
</dbReference>
<feature type="domain" description="HTH marR-type" evidence="4">
    <location>
        <begin position="37"/>
        <end position="181"/>
    </location>
</feature>
<name>A0A2V5L502_9MICC</name>
<dbReference type="PROSITE" id="PS50995">
    <property type="entry name" value="HTH_MARR_2"/>
    <property type="match status" value="1"/>
</dbReference>
<dbReference type="AlphaFoldDB" id="A0A2V5L502"/>
<proteinExistence type="predicted"/>
<dbReference type="PANTHER" id="PTHR33164:SF94">
    <property type="entry name" value="TRANSCRIPTIONAL REGULATORY PROTEIN-RELATED"/>
    <property type="match status" value="1"/>
</dbReference>
<dbReference type="Gene3D" id="1.10.10.10">
    <property type="entry name" value="Winged helix-like DNA-binding domain superfamily/Winged helix DNA-binding domain"/>
    <property type="match status" value="1"/>
</dbReference>
<dbReference type="Proteomes" id="UP000247832">
    <property type="component" value="Unassembled WGS sequence"/>
</dbReference>
<dbReference type="InterPro" id="IPR023187">
    <property type="entry name" value="Tscrpt_reg_MarR-type_CS"/>
</dbReference>
<gene>
    <name evidence="5" type="ORF">CVV68_19110</name>
</gene>
<reference evidence="5 6" key="1">
    <citation type="submission" date="2018-05" db="EMBL/GenBank/DDBJ databases">
        <title>Genetic diversity of glacier-inhabiting Cryobacterium bacteria in China and description of Cryobacterium mengkeensis sp. nov. and Arthrobacter glacialis sp. nov.</title>
        <authorList>
            <person name="Liu Q."/>
            <person name="Xin Y.-H."/>
        </authorList>
    </citation>
    <scope>NUCLEOTIDE SEQUENCE [LARGE SCALE GENOMIC DNA]</scope>
    <source>
        <strain evidence="5 6">LI2</strain>
    </source>
</reference>
<organism evidence="5 6">
    <name type="scientific">Arthrobacter livingstonensis</name>
    <dbReference type="NCBI Taxonomy" id="670078"/>
    <lineage>
        <taxon>Bacteria</taxon>
        <taxon>Bacillati</taxon>
        <taxon>Actinomycetota</taxon>
        <taxon>Actinomycetes</taxon>
        <taxon>Micrococcales</taxon>
        <taxon>Micrococcaceae</taxon>
        <taxon>Arthrobacter</taxon>
    </lineage>
</organism>
<dbReference type="GO" id="GO:0006950">
    <property type="term" value="P:response to stress"/>
    <property type="evidence" value="ECO:0007669"/>
    <property type="project" value="TreeGrafter"/>
</dbReference>
<keyword evidence="6" id="KW-1185">Reference proteome</keyword>
<keyword evidence="2" id="KW-0238">DNA-binding</keyword>
<evidence type="ECO:0000313" key="5">
    <source>
        <dbReference type="EMBL" id="PYI65224.1"/>
    </source>
</evidence>
<evidence type="ECO:0000259" key="4">
    <source>
        <dbReference type="PROSITE" id="PS50995"/>
    </source>
</evidence>
<dbReference type="InterPro" id="IPR039422">
    <property type="entry name" value="MarR/SlyA-like"/>
</dbReference>
<dbReference type="EMBL" id="QJVD01000028">
    <property type="protein sequence ID" value="PYI65224.1"/>
    <property type="molecule type" value="Genomic_DNA"/>
</dbReference>
<evidence type="ECO:0000256" key="3">
    <source>
        <dbReference type="ARBA" id="ARBA00023163"/>
    </source>
</evidence>
<protein>
    <submittedName>
        <fullName evidence="5">MarR family transcriptional regulator</fullName>
    </submittedName>
</protein>
<evidence type="ECO:0000313" key="6">
    <source>
        <dbReference type="Proteomes" id="UP000247832"/>
    </source>
</evidence>